<proteinExistence type="inferred from homology"/>
<organism evidence="5">
    <name type="scientific">Thrips palmi</name>
    <name type="common">Melon thrips</name>
    <dbReference type="NCBI Taxonomy" id="161013"/>
    <lineage>
        <taxon>Eukaryota</taxon>
        <taxon>Metazoa</taxon>
        <taxon>Ecdysozoa</taxon>
        <taxon>Arthropoda</taxon>
        <taxon>Hexapoda</taxon>
        <taxon>Insecta</taxon>
        <taxon>Pterygota</taxon>
        <taxon>Neoptera</taxon>
        <taxon>Paraneoptera</taxon>
        <taxon>Thysanoptera</taxon>
        <taxon>Terebrantia</taxon>
        <taxon>Thripoidea</taxon>
        <taxon>Thripidae</taxon>
        <taxon>Thrips</taxon>
    </lineage>
</organism>
<dbReference type="Proteomes" id="UP000515158">
    <property type="component" value="Unplaced"/>
</dbReference>
<gene>
    <name evidence="5" type="primary">LOC117649140</name>
</gene>
<dbReference type="GO" id="GO:0030968">
    <property type="term" value="P:endoplasmic reticulum unfolded protein response"/>
    <property type="evidence" value="ECO:0007669"/>
    <property type="project" value="TreeGrafter"/>
</dbReference>
<dbReference type="GO" id="GO:0140662">
    <property type="term" value="F:ATP-dependent protein folding chaperone"/>
    <property type="evidence" value="ECO:0007669"/>
    <property type="project" value="InterPro"/>
</dbReference>
<dbReference type="PANTHER" id="PTHR45639:SF34">
    <property type="entry name" value="CHAPERONE PROTEIN DNAK"/>
    <property type="match status" value="1"/>
</dbReference>
<sequence length="175" mass="19514">MVENEDEEEVVGIDLGTSSSKVAMFVDDDLVVLENDLFKRSTPSCATVPSNDSSLDWVVGEAALMQAVVYPELTMQGTKQLLGNPCQSDPTLQQAIVEIMKHLVAIPQGKTVVSAAISVPAYFNQMQRKSYLDAGTLYELNEYFEYNDCKNICFEFMGLTNCHFKAFVIFGYYSF</sequence>
<evidence type="ECO:0000313" key="4">
    <source>
        <dbReference type="Proteomes" id="UP000515158"/>
    </source>
</evidence>
<name>A0A6P8Z9Z7_THRPL</name>
<keyword evidence="4" id="KW-1185">Reference proteome</keyword>
<protein>
    <submittedName>
        <fullName evidence="5">Chaperone protein DnaK-like</fullName>
    </submittedName>
</protein>
<dbReference type="PROSITE" id="PS00297">
    <property type="entry name" value="HSP70_1"/>
    <property type="match status" value="1"/>
</dbReference>
<dbReference type="KEGG" id="tpal:117649140"/>
<accession>A0A6P8Z9Z7</accession>
<dbReference type="GO" id="GO:0034663">
    <property type="term" value="C:endoplasmic reticulum chaperone complex"/>
    <property type="evidence" value="ECO:0007669"/>
    <property type="project" value="TreeGrafter"/>
</dbReference>
<dbReference type="PANTHER" id="PTHR45639">
    <property type="entry name" value="HSC70CB, ISOFORM G-RELATED"/>
    <property type="match status" value="1"/>
</dbReference>
<reference evidence="5" key="1">
    <citation type="submission" date="2025-08" db="UniProtKB">
        <authorList>
            <consortium name="RefSeq"/>
        </authorList>
    </citation>
    <scope>IDENTIFICATION</scope>
    <source>
        <tissue evidence="5">Total insect</tissue>
    </source>
</reference>
<evidence type="ECO:0000256" key="3">
    <source>
        <dbReference type="ARBA" id="ARBA00022840"/>
    </source>
</evidence>
<comment type="similarity">
    <text evidence="1">Belongs to the heat shock protein 70 family.</text>
</comment>
<dbReference type="Pfam" id="PF00012">
    <property type="entry name" value="HSP70"/>
    <property type="match status" value="1"/>
</dbReference>
<dbReference type="InterPro" id="IPR013126">
    <property type="entry name" value="Hsp_70_fam"/>
</dbReference>
<dbReference type="InterPro" id="IPR018181">
    <property type="entry name" value="Heat_shock_70_CS"/>
</dbReference>
<dbReference type="GeneID" id="117649140"/>
<dbReference type="InterPro" id="IPR043129">
    <property type="entry name" value="ATPase_NBD"/>
</dbReference>
<evidence type="ECO:0000256" key="2">
    <source>
        <dbReference type="ARBA" id="ARBA00022741"/>
    </source>
</evidence>
<dbReference type="PRINTS" id="PR00301">
    <property type="entry name" value="HEATSHOCK70"/>
</dbReference>
<dbReference type="Gene3D" id="3.30.420.40">
    <property type="match status" value="1"/>
</dbReference>
<keyword evidence="3" id="KW-0067">ATP-binding</keyword>
<keyword evidence="2" id="KW-0547">Nucleotide-binding</keyword>
<dbReference type="GO" id="GO:0005524">
    <property type="term" value="F:ATP binding"/>
    <property type="evidence" value="ECO:0007669"/>
    <property type="project" value="UniProtKB-KW"/>
</dbReference>
<evidence type="ECO:0000313" key="5">
    <source>
        <dbReference type="RefSeq" id="XP_034247500.1"/>
    </source>
</evidence>
<dbReference type="SUPFAM" id="SSF53067">
    <property type="entry name" value="Actin-like ATPase domain"/>
    <property type="match status" value="1"/>
</dbReference>
<dbReference type="AlphaFoldDB" id="A0A6P8Z9Z7"/>
<dbReference type="FunFam" id="3.30.420.40:FF:000028">
    <property type="entry name" value="heat shock 70 kDa protein-like"/>
    <property type="match status" value="1"/>
</dbReference>
<dbReference type="InParanoid" id="A0A6P8Z9Z7"/>
<evidence type="ECO:0000256" key="1">
    <source>
        <dbReference type="ARBA" id="ARBA00007381"/>
    </source>
</evidence>
<dbReference type="RefSeq" id="XP_034247500.1">
    <property type="nucleotide sequence ID" value="XM_034391609.1"/>
</dbReference>